<dbReference type="RefSeq" id="WP_144227111.1">
    <property type="nucleotide sequence ID" value="NZ_CP041676.1"/>
</dbReference>
<keyword evidence="2" id="KW-0808">Transferase</keyword>
<dbReference type="InterPro" id="IPR000182">
    <property type="entry name" value="GNAT_dom"/>
</dbReference>
<dbReference type="InterPro" id="IPR016181">
    <property type="entry name" value="Acyl_CoA_acyltransferase"/>
</dbReference>
<dbReference type="CDD" id="cd04301">
    <property type="entry name" value="NAT_SF"/>
    <property type="match status" value="1"/>
</dbReference>
<evidence type="ECO:0000313" key="2">
    <source>
        <dbReference type="EMBL" id="QDR72608.1"/>
    </source>
</evidence>
<dbReference type="EMBL" id="CP041676">
    <property type="protein sequence ID" value="QDR72608.1"/>
    <property type="molecule type" value="Genomic_DNA"/>
</dbReference>
<dbReference type="Proteomes" id="UP000316394">
    <property type="component" value="Chromosome"/>
</dbReference>
<dbReference type="SUPFAM" id="SSF55729">
    <property type="entry name" value="Acyl-CoA N-acyltransferases (Nat)"/>
    <property type="match status" value="1"/>
</dbReference>
<dbReference type="Gene3D" id="3.40.630.30">
    <property type="match status" value="1"/>
</dbReference>
<dbReference type="AlphaFoldDB" id="A0A517D5H5"/>
<dbReference type="PANTHER" id="PTHR43617">
    <property type="entry name" value="L-AMINO ACID N-ACETYLTRANSFERASE"/>
    <property type="match status" value="1"/>
</dbReference>
<evidence type="ECO:0000259" key="1">
    <source>
        <dbReference type="PROSITE" id="PS51186"/>
    </source>
</evidence>
<protein>
    <submittedName>
        <fullName evidence="2">GNAT family N-acetyltransferase</fullName>
    </submittedName>
</protein>
<feature type="domain" description="N-acetyltransferase" evidence="1">
    <location>
        <begin position="1"/>
        <end position="173"/>
    </location>
</feature>
<accession>A0A517D5H5</accession>
<reference evidence="2 3" key="1">
    <citation type="submission" date="2019-07" db="EMBL/GenBank/DDBJ databases">
        <title>Gastrointestinal microbiota of Peromyscus leucopus, the white-footed mouse.</title>
        <authorList>
            <person name="Milovic A."/>
            <person name="Bassam K."/>
            <person name="Barbour A.G."/>
        </authorList>
    </citation>
    <scope>NUCLEOTIDE SEQUENCE [LARGE SCALE GENOMIC DNA]</scope>
    <source>
        <strain evidence="2 3">LL7</strain>
    </source>
</reference>
<dbReference type="Pfam" id="PF00583">
    <property type="entry name" value="Acetyltransf_1"/>
    <property type="match status" value="1"/>
</dbReference>
<dbReference type="GO" id="GO:0016747">
    <property type="term" value="F:acyltransferase activity, transferring groups other than amino-acyl groups"/>
    <property type="evidence" value="ECO:0007669"/>
    <property type="project" value="InterPro"/>
</dbReference>
<dbReference type="PROSITE" id="PS51186">
    <property type="entry name" value="GNAT"/>
    <property type="match status" value="1"/>
</dbReference>
<proteinExistence type="predicted"/>
<sequence>MKIRKATMADLDVVVDILRDGRNQLAERGVDQWQGDYPNVTHVKEDIEHGYAYLVKADDGQTVGTLAIVEAPDHFYDQLNGEWLINTENYVVIHRVAIHSQHAGKGYASKLFMSLIEYLEIERPDIKSIRLSTNENNAAMQRIATKSGFKKVGILHGAFRSNELSYVYELLTKTREGDYGETKVLS</sequence>
<name>A0A517D5H5_LIMRT</name>
<organism evidence="2 3">
    <name type="scientific">Limosilactobacillus reuteri</name>
    <name type="common">Lactobacillus reuteri</name>
    <dbReference type="NCBI Taxonomy" id="1598"/>
    <lineage>
        <taxon>Bacteria</taxon>
        <taxon>Bacillati</taxon>
        <taxon>Bacillota</taxon>
        <taxon>Bacilli</taxon>
        <taxon>Lactobacillales</taxon>
        <taxon>Lactobacillaceae</taxon>
        <taxon>Limosilactobacillus</taxon>
    </lineage>
</organism>
<dbReference type="InterPro" id="IPR050276">
    <property type="entry name" value="MshD_Acetyltransferase"/>
</dbReference>
<evidence type="ECO:0000313" key="3">
    <source>
        <dbReference type="Proteomes" id="UP000316394"/>
    </source>
</evidence>
<gene>
    <name evidence="2" type="ORF">FOD75_05695</name>
</gene>